<dbReference type="Proteomes" id="UP000727407">
    <property type="component" value="Unassembled WGS sequence"/>
</dbReference>
<accession>A0A8J4TYV4</accession>
<evidence type="ECO:0000313" key="2">
    <source>
        <dbReference type="EMBL" id="KAF5901054.1"/>
    </source>
</evidence>
<comment type="caution">
    <text evidence="2">The sequence shown here is derived from an EMBL/GenBank/DDBJ whole genome shotgun (WGS) entry which is preliminary data.</text>
</comment>
<organism evidence="2 3">
    <name type="scientific">Clarias magur</name>
    <name type="common">Asian catfish</name>
    <name type="synonym">Macropteronotus magur</name>
    <dbReference type="NCBI Taxonomy" id="1594786"/>
    <lineage>
        <taxon>Eukaryota</taxon>
        <taxon>Metazoa</taxon>
        <taxon>Chordata</taxon>
        <taxon>Craniata</taxon>
        <taxon>Vertebrata</taxon>
        <taxon>Euteleostomi</taxon>
        <taxon>Actinopterygii</taxon>
        <taxon>Neopterygii</taxon>
        <taxon>Teleostei</taxon>
        <taxon>Ostariophysi</taxon>
        <taxon>Siluriformes</taxon>
        <taxon>Clariidae</taxon>
        <taxon>Clarias</taxon>
    </lineage>
</organism>
<evidence type="ECO:0000313" key="3">
    <source>
        <dbReference type="Proteomes" id="UP000727407"/>
    </source>
</evidence>
<protein>
    <submittedName>
        <fullName evidence="2">Prepro-urotensin II-beta-like</fullName>
    </submittedName>
</protein>
<reference evidence="2" key="1">
    <citation type="submission" date="2020-07" db="EMBL/GenBank/DDBJ databases">
        <title>Clarias magur genome sequencing, assembly and annotation.</title>
        <authorList>
            <person name="Kushwaha B."/>
            <person name="Kumar R."/>
            <person name="Das P."/>
            <person name="Joshi C.G."/>
            <person name="Kumar D."/>
            <person name="Nagpure N.S."/>
            <person name="Pandey M."/>
            <person name="Agarwal S."/>
            <person name="Srivastava S."/>
            <person name="Singh M."/>
            <person name="Sahoo L."/>
            <person name="Jayasankar P."/>
            <person name="Meher P.K."/>
            <person name="Koringa P.G."/>
            <person name="Iquebal M.A."/>
            <person name="Das S.P."/>
            <person name="Bit A."/>
            <person name="Patnaik S."/>
            <person name="Patel N."/>
            <person name="Shah T.M."/>
            <person name="Hinsu A."/>
            <person name="Jena J.K."/>
        </authorList>
    </citation>
    <scope>NUCLEOTIDE SEQUENCE</scope>
    <source>
        <strain evidence="2">CIFAMagur01</strain>
        <tissue evidence="2">Testis</tissue>
    </source>
</reference>
<keyword evidence="3" id="KW-1185">Reference proteome</keyword>
<feature type="transmembrane region" description="Helical" evidence="1">
    <location>
        <begin position="37"/>
        <end position="58"/>
    </location>
</feature>
<dbReference type="AlphaFoldDB" id="A0A8J4TYV4"/>
<keyword evidence="1" id="KW-1133">Transmembrane helix</keyword>
<dbReference type="EMBL" id="QNUK01000120">
    <property type="protein sequence ID" value="KAF5901054.1"/>
    <property type="molecule type" value="Genomic_DNA"/>
</dbReference>
<gene>
    <name evidence="2" type="ORF">DAT39_009202</name>
</gene>
<keyword evidence="1" id="KW-0472">Membrane</keyword>
<keyword evidence="1" id="KW-0812">Transmembrane</keyword>
<proteinExistence type="predicted"/>
<evidence type="ECO:0000256" key="1">
    <source>
        <dbReference type="SAM" id="Phobius"/>
    </source>
</evidence>
<name>A0A8J4TYV4_CLAMG</name>
<feature type="non-terminal residue" evidence="2">
    <location>
        <position position="1"/>
    </location>
</feature>
<sequence length="71" mass="7709">MSSDGKADNTAVLRTEARFKQHWDKKDTEGVSSTEVMLGKAVLACALLLMVLEPLLTLPITQLADMSYTGP</sequence>